<keyword evidence="6" id="KW-1185">Reference proteome</keyword>
<dbReference type="GO" id="GO:0031222">
    <property type="term" value="P:arabinan catabolic process"/>
    <property type="evidence" value="ECO:0007669"/>
    <property type="project" value="TreeGrafter"/>
</dbReference>
<gene>
    <name evidence="5" type="ORF">SAMN05192573_101100</name>
</gene>
<evidence type="ECO:0000256" key="2">
    <source>
        <dbReference type="ARBA" id="ARBA00022729"/>
    </source>
</evidence>
<reference evidence="6" key="1">
    <citation type="submission" date="2016-10" db="EMBL/GenBank/DDBJ databases">
        <authorList>
            <person name="Varghese N."/>
            <person name="Submissions S."/>
        </authorList>
    </citation>
    <scope>NUCLEOTIDE SEQUENCE [LARGE SCALE GENOMIC DNA]</scope>
    <source>
        <strain evidence="6">Gh-67</strain>
    </source>
</reference>
<protein>
    <submittedName>
        <fullName evidence="5">Beta-glucosidase</fullName>
    </submittedName>
</protein>
<dbReference type="AlphaFoldDB" id="A0A1G7N0I3"/>
<dbReference type="Gene3D" id="3.40.50.1700">
    <property type="entry name" value="Glycoside hydrolase family 3 C-terminal domain"/>
    <property type="match status" value="1"/>
</dbReference>
<dbReference type="SUPFAM" id="SSF51445">
    <property type="entry name" value="(Trans)glycosidases"/>
    <property type="match status" value="1"/>
</dbReference>
<evidence type="ECO:0000256" key="3">
    <source>
        <dbReference type="ARBA" id="ARBA00022801"/>
    </source>
</evidence>
<dbReference type="PRINTS" id="PR00133">
    <property type="entry name" value="GLHYDRLASE3"/>
</dbReference>
<dbReference type="InterPro" id="IPR036962">
    <property type="entry name" value="Glyco_hydro_3_N_sf"/>
</dbReference>
<dbReference type="InterPro" id="IPR036881">
    <property type="entry name" value="Glyco_hydro_3_C_sf"/>
</dbReference>
<dbReference type="InterPro" id="IPR017853">
    <property type="entry name" value="GH"/>
</dbReference>
<dbReference type="GO" id="GO:0046556">
    <property type="term" value="F:alpha-L-arabinofuranosidase activity"/>
    <property type="evidence" value="ECO:0007669"/>
    <property type="project" value="TreeGrafter"/>
</dbReference>
<dbReference type="InterPro" id="IPR026891">
    <property type="entry name" value="Fn3-like"/>
</dbReference>
<dbReference type="STRING" id="551996.SAMN05192573_101100"/>
<keyword evidence="2" id="KW-0732">Signal</keyword>
<evidence type="ECO:0000313" key="6">
    <source>
        <dbReference type="Proteomes" id="UP000199705"/>
    </source>
</evidence>
<dbReference type="InterPro" id="IPR002772">
    <property type="entry name" value="Glyco_hydro_3_C"/>
</dbReference>
<sequence>MAAPTQVYIFEIPTQYNHMRINYYLPRVFVASALSISFSLAASAQQNNIYHKGWIDFNKNGKMDVFEDPSQPIDKRVADLVSQMTVEEKTCQMATLYGYKRVLKDEMPVPNWKNEVWKDGIANIDEELNNLTSHTDDAPTQYSYPFSKHAAAINTIQKWFVEETRLGIPVDFTNEGIHGLNHDRATPLPAPISIGSTFDKELVYQAGKTVGREAKALGYTNVYAPILDPARDQRWGRVVECYGEDPFHIAEMGKQMVLGIQEGGVASTLKHFAVYSVPKGGRDGSARTDPHVAPREMHQLYLYPFRRVIQEAHPMGVMSSYNDWDGVPITGSYYFLTQLLRQQFGFNGYVVSDSEAVEFLYSKHHVAADYKEAVRQAVEAGLNVRTNFTMPQTFIMPLRELIKENRISMKIIDTRVGEVLKVKFRLGLFDSPYVKDPKAADKIVHIDADKAMSLKMNRESMVLLKNAGNLLPLDKKKYPNILVTGPLAKETNYAVSRYGPSHNPVITVFDGVKNYVGSDAKVSYAKGCDMIDATWPESEIIETPLTAQEQAGIDSAVAQAKQSDIVIAVVGEDVDRVGESLSRTGLNLPGRQLKLIQALQATGKPVVMVMINGQPLTINWENKYVPAILEAWFPSVQSGQVIAETLFGDNNPGGRLPITFPKTTGQLEYNFPFKPSSQAEQGGQNSWGKTSVKGALYPYGYGLSYTTFEYSNLQVSPEKGNSQGLIQVSVDVTNTGQRKGDDVVQLYLKDEVSSVTTYEYDLRGFDRITLNPGEKKTVQFTLHPDDLALLDKNMNWTVEPGKFEVMIGSSSVDIKLKKEFEVQ</sequence>
<dbReference type="InterPro" id="IPR001764">
    <property type="entry name" value="Glyco_hydro_3_N"/>
</dbReference>
<dbReference type="GO" id="GO:0009044">
    <property type="term" value="F:xylan 1,4-beta-xylosidase activity"/>
    <property type="evidence" value="ECO:0007669"/>
    <property type="project" value="InterPro"/>
</dbReference>
<evidence type="ECO:0000259" key="4">
    <source>
        <dbReference type="SMART" id="SM01217"/>
    </source>
</evidence>
<dbReference type="EMBL" id="FNCG01000001">
    <property type="protein sequence ID" value="SDF67553.1"/>
    <property type="molecule type" value="Genomic_DNA"/>
</dbReference>
<keyword evidence="3" id="KW-0378">Hydrolase</keyword>
<proteinExistence type="inferred from homology"/>
<dbReference type="GO" id="GO:0008422">
    <property type="term" value="F:beta-glucosidase activity"/>
    <property type="evidence" value="ECO:0007669"/>
    <property type="project" value="UniProtKB-ARBA"/>
</dbReference>
<dbReference type="Gene3D" id="2.60.40.10">
    <property type="entry name" value="Immunoglobulins"/>
    <property type="match status" value="1"/>
</dbReference>
<evidence type="ECO:0000313" key="5">
    <source>
        <dbReference type="EMBL" id="SDF67553.1"/>
    </source>
</evidence>
<dbReference type="Pfam" id="PF14310">
    <property type="entry name" value="Fn3-like"/>
    <property type="match status" value="1"/>
</dbReference>
<feature type="domain" description="Fibronectin type III-like" evidence="4">
    <location>
        <begin position="742"/>
        <end position="811"/>
    </location>
</feature>
<dbReference type="Gene3D" id="3.20.20.300">
    <property type="entry name" value="Glycoside hydrolase, family 3, N-terminal domain"/>
    <property type="match status" value="1"/>
</dbReference>
<dbReference type="Pfam" id="PF00933">
    <property type="entry name" value="Glyco_hydro_3"/>
    <property type="match status" value="1"/>
</dbReference>
<dbReference type="Pfam" id="PF01915">
    <property type="entry name" value="Glyco_hydro_3_C"/>
    <property type="match status" value="1"/>
</dbReference>
<evidence type="ECO:0000256" key="1">
    <source>
        <dbReference type="ARBA" id="ARBA00005336"/>
    </source>
</evidence>
<dbReference type="Proteomes" id="UP000199705">
    <property type="component" value="Unassembled WGS sequence"/>
</dbReference>
<dbReference type="PANTHER" id="PTHR42721:SF3">
    <property type="entry name" value="BETA-D-XYLOSIDASE 5-RELATED"/>
    <property type="match status" value="1"/>
</dbReference>
<name>A0A1G7N0I3_9SPHI</name>
<dbReference type="SUPFAM" id="SSF52279">
    <property type="entry name" value="Beta-D-glucan exohydrolase, C-terminal domain"/>
    <property type="match status" value="1"/>
</dbReference>
<dbReference type="GO" id="GO:0045493">
    <property type="term" value="P:xylan catabolic process"/>
    <property type="evidence" value="ECO:0007669"/>
    <property type="project" value="InterPro"/>
</dbReference>
<dbReference type="FunFam" id="2.60.40.10:FF:000495">
    <property type="entry name" value="Periplasmic beta-glucosidase"/>
    <property type="match status" value="1"/>
</dbReference>
<accession>A0A1G7N0I3</accession>
<dbReference type="PANTHER" id="PTHR42721">
    <property type="entry name" value="SUGAR HYDROLASE-RELATED"/>
    <property type="match status" value="1"/>
</dbReference>
<organism evidence="5 6">
    <name type="scientific">Mucilaginibacter gossypii</name>
    <dbReference type="NCBI Taxonomy" id="551996"/>
    <lineage>
        <taxon>Bacteria</taxon>
        <taxon>Pseudomonadati</taxon>
        <taxon>Bacteroidota</taxon>
        <taxon>Sphingobacteriia</taxon>
        <taxon>Sphingobacteriales</taxon>
        <taxon>Sphingobacteriaceae</taxon>
        <taxon>Mucilaginibacter</taxon>
    </lineage>
</organism>
<dbReference type="InterPro" id="IPR044993">
    <property type="entry name" value="BXL"/>
</dbReference>
<dbReference type="InterPro" id="IPR013783">
    <property type="entry name" value="Ig-like_fold"/>
</dbReference>
<comment type="similarity">
    <text evidence="1">Belongs to the glycosyl hydrolase 3 family.</text>
</comment>
<dbReference type="SMART" id="SM01217">
    <property type="entry name" value="Fn3_like"/>
    <property type="match status" value="1"/>
</dbReference>